<evidence type="ECO:0000256" key="5">
    <source>
        <dbReference type="SAM" id="MobiDB-lite"/>
    </source>
</evidence>
<evidence type="ECO:0000259" key="7">
    <source>
        <dbReference type="PROSITE" id="PS51194"/>
    </source>
</evidence>
<dbReference type="Pfam" id="PF08482">
    <property type="entry name" value="HrpB_C"/>
    <property type="match status" value="1"/>
</dbReference>
<dbReference type="InterPro" id="IPR001650">
    <property type="entry name" value="Helicase_C-like"/>
</dbReference>
<organism evidence="8 9">
    <name type="scientific">Chelativorans salis</name>
    <dbReference type="NCBI Taxonomy" id="2978478"/>
    <lineage>
        <taxon>Bacteria</taxon>
        <taxon>Pseudomonadati</taxon>
        <taxon>Pseudomonadota</taxon>
        <taxon>Alphaproteobacteria</taxon>
        <taxon>Hyphomicrobiales</taxon>
        <taxon>Phyllobacteriaceae</taxon>
        <taxon>Chelativorans</taxon>
    </lineage>
</organism>
<dbReference type="PROSITE" id="PS51194">
    <property type="entry name" value="HELICASE_CTER"/>
    <property type="match status" value="1"/>
</dbReference>
<sequence>MSAQSLPDLPVTEVLPRLREALETQGKAVLVAPPGAGKTTLVPLALLDEAWSKGGRIVLLEPRRLAARAAARRMASLLGEEPGGAVGYAMRMERKVSARTRILVVTEGVMARMIIDDPGLEGVSAVIFDEAHERSLDGDFALALALDVKGALRPDLRLLVMSATLDGARVAELLDGAPVLESAGRSFPVEIRYAERAPDRAIEDAVAGAVRQLVADGASGVLAFLPGQREIARTQEALAGRLPVDVDLAPLHGGLDGKAQDAAIRPAPEGRRKVVLATAIAETSVTIDGVTAVVDSGLSRLPRYEPDTGLTRLETVRVSRASADQRAGRAGRTAPGLALRLWRKEQTAALPAFTPPEILEADLSGLVLDCAAFGVTEPQSLAFLDPPPQAALNEARVLLRTLGALDAAGRLTEDGAAMRRLALPVRLAHMVTVAARQGRALAAARLAVILSERGLGGNSVDLDERLSRFAAERGQRAQAARGLAERLAQAAGGGRQDAESAAGPLLLHAWPDRVAKARGEYGRFVLANGRGGQLDPAERLAREPFLVVADLQGRARNARIAAAAAVSEEDIVAGIGHRIENQVEMLFDREKGVVREREMRRIGAIILGERALPAPRGEAADRAILEAVRAHGLGILPWDREAEALRARLAFLSATKGPPWPDVEDEALMARLEEWLLPFLKGEAALSAISGRVPCEGLMALTPYDLQRRVDAEAPSHFTAPTGSRLPIRYEGGEAVLAVRVQELFGLTEHPTAGGVPLTLELLSPAHRPIQKTRDLPGFWRGSWADVRAEMRGRYPKHVWPEDPAAAAPTKRAKPRGR</sequence>
<name>A0ABT2LIM1_9HYPH</name>
<dbReference type="InterPro" id="IPR010225">
    <property type="entry name" value="HrpB"/>
</dbReference>
<dbReference type="InterPro" id="IPR014001">
    <property type="entry name" value="Helicase_ATP-bd"/>
</dbReference>
<comment type="caution">
    <text evidence="8">The sequence shown here is derived from an EMBL/GenBank/DDBJ whole genome shotgun (WGS) entry which is preliminary data.</text>
</comment>
<dbReference type="SMART" id="SM00490">
    <property type="entry name" value="HELICc"/>
    <property type="match status" value="1"/>
</dbReference>
<dbReference type="InterPro" id="IPR007502">
    <property type="entry name" value="Helicase-assoc_dom"/>
</dbReference>
<dbReference type="NCBIfam" id="TIGR01970">
    <property type="entry name" value="DEAH_box_HrpB"/>
    <property type="match status" value="1"/>
</dbReference>
<dbReference type="InterPro" id="IPR027417">
    <property type="entry name" value="P-loop_NTPase"/>
</dbReference>
<keyword evidence="2" id="KW-0378">Hydrolase</keyword>
<dbReference type="RefSeq" id="WP_260900822.1">
    <property type="nucleotide sequence ID" value="NZ_JAOCZP010000001.1"/>
</dbReference>
<dbReference type="EMBL" id="JAOCZP010000001">
    <property type="protein sequence ID" value="MCT7374425.1"/>
    <property type="molecule type" value="Genomic_DNA"/>
</dbReference>
<dbReference type="SMART" id="SM00487">
    <property type="entry name" value="DEXDc"/>
    <property type="match status" value="1"/>
</dbReference>
<dbReference type="Pfam" id="PF00271">
    <property type="entry name" value="Helicase_C"/>
    <property type="match status" value="1"/>
</dbReference>
<accession>A0ABT2LIM1</accession>
<evidence type="ECO:0000256" key="1">
    <source>
        <dbReference type="ARBA" id="ARBA00022741"/>
    </source>
</evidence>
<evidence type="ECO:0000259" key="6">
    <source>
        <dbReference type="PROSITE" id="PS51192"/>
    </source>
</evidence>
<evidence type="ECO:0000256" key="2">
    <source>
        <dbReference type="ARBA" id="ARBA00022801"/>
    </source>
</evidence>
<dbReference type="Gene3D" id="1.20.120.1080">
    <property type="match status" value="1"/>
</dbReference>
<dbReference type="InterPro" id="IPR013689">
    <property type="entry name" value="RNA_helicase_ATP-dep_HrpB_C"/>
</dbReference>
<evidence type="ECO:0000313" key="8">
    <source>
        <dbReference type="EMBL" id="MCT7374425.1"/>
    </source>
</evidence>
<feature type="region of interest" description="Disordered" evidence="5">
    <location>
        <begin position="799"/>
        <end position="818"/>
    </location>
</feature>
<evidence type="ECO:0000256" key="3">
    <source>
        <dbReference type="ARBA" id="ARBA00022806"/>
    </source>
</evidence>
<dbReference type="GO" id="GO:0004386">
    <property type="term" value="F:helicase activity"/>
    <property type="evidence" value="ECO:0007669"/>
    <property type="project" value="UniProtKB-KW"/>
</dbReference>
<dbReference type="Pfam" id="PF00270">
    <property type="entry name" value="DEAD"/>
    <property type="match status" value="1"/>
</dbReference>
<dbReference type="SMART" id="SM00847">
    <property type="entry name" value="HA2"/>
    <property type="match status" value="1"/>
</dbReference>
<keyword evidence="1" id="KW-0547">Nucleotide-binding</keyword>
<keyword evidence="9" id="KW-1185">Reference proteome</keyword>
<evidence type="ECO:0000256" key="4">
    <source>
        <dbReference type="ARBA" id="ARBA00022840"/>
    </source>
</evidence>
<dbReference type="InterPro" id="IPR011545">
    <property type="entry name" value="DEAD/DEAH_box_helicase_dom"/>
</dbReference>
<proteinExistence type="predicted"/>
<dbReference type="Proteomes" id="UP001320831">
    <property type="component" value="Unassembled WGS sequence"/>
</dbReference>
<dbReference type="CDD" id="cd18791">
    <property type="entry name" value="SF2_C_RHA"/>
    <property type="match status" value="1"/>
</dbReference>
<dbReference type="InterPro" id="IPR002464">
    <property type="entry name" value="DNA/RNA_helicase_DEAH_CS"/>
</dbReference>
<dbReference type="PIRSF" id="PIRSF005496">
    <property type="entry name" value="ATP_hel_hrpB"/>
    <property type="match status" value="1"/>
</dbReference>
<reference evidence="8 9" key="1">
    <citation type="submission" date="2022-09" db="EMBL/GenBank/DDBJ databases">
        <title>Chelativorans salina sp. nov., a novel slightly halophilic bacterium isolated from a saline lake sediment enrichment.</title>
        <authorList>
            <person name="Gao L."/>
            <person name="Fang B.-Z."/>
            <person name="Li W.-J."/>
        </authorList>
    </citation>
    <scope>NUCLEOTIDE SEQUENCE [LARGE SCALE GENOMIC DNA]</scope>
    <source>
        <strain evidence="8 9">EGI FJ00035</strain>
    </source>
</reference>
<keyword evidence="4" id="KW-0067">ATP-binding</keyword>
<gene>
    <name evidence="8" type="primary">hrpB</name>
    <name evidence="8" type="ORF">N5A92_05185</name>
</gene>
<dbReference type="SUPFAM" id="SSF52540">
    <property type="entry name" value="P-loop containing nucleoside triphosphate hydrolases"/>
    <property type="match status" value="1"/>
</dbReference>
<dbReference type="CDD" id="cd17990">
    <property type="entry name" value="DEXHc_HrpB"/>
    <property type="match status" value="1"/>
</dbReference>
<feature type="domain" description="Helicase ATP-binding" evidence="6">
    <location>
        <begin position="19"/>
        <end position="183"/>
    </location>
</feature>
<dbReference type="Gene3D" id="3.40.50.300">
    <property type="entry name" value="P-loop containing nucleotide triphosphate hydrolases"/>
    <property type="match status" value="2"/>
</dbReference>
<feature type="domain" description="Helicase C-terminal" evidence="7">
    <location>
        <begin position="209"/>
        <end position="374"/>
    </location>
</feature>
<dbReference type="PANTHER" id="PTHR43519:SF1">
    <property type="entry name" value="ATP-DEPENDENT RNA HELICASE HRPB"/>
    <property type="match status" value="1"/>
</dbReference>
<dbReference type="PANTHER" id="PTHR43519">
    <property type="entry name" value="ATP-DEPENDENT RNA HELICASE HRPB"/>
    <property type="match status" value="1"/>
</dbReference>
<dbReference type="InterPro" id="IPR049614">
    <property type="entry name" value="HrpB_DEXH"/>
</dbReference>
<dbReference type="PROSITE" id="PS00690">
    <property type="entry name" value="DEAH_ATP_HELICASE"/>
    <property type="match status" value="1"/>
</dbReference>
<evidence type="ECO:0000313" key="9">
    <source>
        <dbReference type="Proteomes" id="UP001320831"/>
    </source>
</evidence>
<keyword evidence="3 8" id="KW-0347">Helicase</keyword>
<dbReference type="PROSITE" id="PS51192">
    <property type="entry name" value="HELICASE_ATP_BIND_1"/>
    <property type="match status" value="1"/>
</dbReference>
<protein>
    <submittedName>
        <fullName evidence="8">ATP-dependent helicase HrpB</fullName>
    </submittedName>
</protein>